<comment type="caution">
    <text evidence="1">The sequence shown here is derived from an EMBL/GenBank/DDBJ whole genome shotgun (WGS) entry which is preliminary data.</text>
</comment>
<accession>A0ABV6MZM0</accession>
<proteinExistence type="predicted"/>
<evidence type="ECO:0000313" key="2">
    <source>
        <dbReference type="Proteomes" id="UP001589810"/>
    </source>
</evidence>
<gene>
    <name evidence="1" type="ORF">ACFFH7_29680</name>
</gene>
<dbReference type="RefSeq" id="WP_273943750.1">
    <property type="nucleotide sequence ID" value="NZ_CP097263.1"/>
</dbReference>
<reference evidence="1 2" key="1">
    <citation type="submission" date="2024-09" db="EMBL/GenBank/DDBJ databases">
        <authorList>
            <person name="Sun Q."/>
            <person name="Mori K."/>
        </authorList>
    </citation>
    <scope>NUCLEOTIDE SEQUENCE [LARGE SCALE GENOMIC DNA]</scope>
    <source>
        <strain evidence="1 2">TBRC 1432</strain>
    </source>
</reference>
<dbReference type="EMBL" id="JBHLUD010000010">
    <property type="protein sequence ID" value="MFC0545719.1"/>
    <property type="molecule type" value="Genomic_DNA"/>
</dbReference>
<protein>
    <submittedName>
        <fullName evidence="1">Uncharacterized protein</fullName>
    </submittedName>
</protein>
<organism evidence="1 2">
    <name type="scientific">Kutzneria chonburiensis</name>
    <dbReference type="NCBI Taxonomy" id="1483604"/>
    <lineage>
        <taxon>Bacteria</taxon>
        <taxon>Bacillati</taxon>
        <taxon>Actinomycetota</taxon>
        <taxon>Actinomycetes</taxon>
        <taxon>Pseudonocardiales</taxon>
        <taxon>Pseudonocardiaceae</taxon>
        <taxon>Kutzneria</taxon>
    </lineage>
</organism>
<sequence length="230" mass="25157">MDTTELALIVAAITGGSAVVQGIVQGALTARSARVAARQQAVRANIELLQRLQVQLAELGQAANVYMIGVVFEADFFTAEGWNSKRRQPAERLQEAHGNTYASIHALPVKSPARGAALDATNLIETIMIHGDPKDLNSEWKQGNRKIATALEAVGLALREQYKELQEVTHGPATRSARWALNRLQNLFRPNTGEEVKNSIEVSPETFQVTGSESFMLPTPDTNARTEYHD</sequence>
<dbReference type="Proteomes" id="UP001589810">
    <property type="component" value="Unassembled WGS sequence"/>
</dbReference>
<name>A0ABV6MZM0_9PSEU</name>
<evidence type="ECO:0000313" key="1">
    <source>
        <dbReference type="EMBL" id="MFC0545719.1"/>
    </source>
</evidence>
<keyword evidence="2" id="KW-1185">Reference proteome</keyword>